<dbReference type="Proteomes" id="UP000886998">
    <property type="component" value="Unassembled WGS sequence"/>
</dbReference>
<reference evidence="2" key="1">
    <citation type="submission" date="2020-08" db="EMBL/GenBank/DDBJ databases">
        <title>Multicomponent nature underlies the extraordinary mechanical properties of spider dragline silk.</title>
        <authorList>
            <person name="Kono N."/>
            <person name="Nakamura H."/>
            <person name="Mori M."/>
            <person name="Yoshida Y."/>
            <person name="Ohtoshi R."/>
            <person name="Malay A.D."/>
            <person name="Moran D.A.P."/>
            <person name="Tomita M."/>
            <person name="Numata K."/>
            <person name="Arakawa K."/>
        </authorList>
    </citation>
    <scope>NUCLEOTIDE SEQUENCE</scope>
</reference>
<keyword evidence="3" id="KW-1185">Reference proteome</keyword>
<comment type="caution">
    <text evidence="2">The sequence shown here is derived from an EMBL/GenBank/DDBJ whole genome shotgun (WGS) entry which is preliminary data.</text>
</comment>
<dbReference type="EMBL" id="BMAV01011191">
    <property type="protein sequence ID" value="GFY56872.1"/>
    <property type="molecule type" value="Genomic_DNA"/>
</dbReference>
<evidence type="ECO:0000313" key="3">
    <source>
        <dbReference type="Proteomes" id="UP000886998"/>
    </source>
</evidence>
<gene>
    <name evidence="2" type="ORF">TNIN_353921</name>
</gene>
<evidence type="ECO:0000313" key="2">
    <source>
        <dbReference type="EMBL" id="GFY56872.1"/>
    </source>
</evidence>
<name>A0A8X6XMT9_9ARAC</name>
<protein>
    <submittedName>
        <fullName evidence="2">Uncharacterized protein</fullName>
    </submittedName>
</protein>
<proteinExistence type="predicted"/>
<accession>A0A8X6XMT9</accession>
<dbReference type="AlphaFoldDB" id="A0A8X6XMT9"/>
<sequence>MWSCPHLPSHASGQLLPTWQSRVPPESTGSRTLRGPFLNSPPTPQVPCQPSLDETSVARLPGSPQDVSAPCGVKTEDENILVSCMSCTVHSSLTVDQLDWL</sequence>
<organism evidence="2 3">
    <name type="scientific">Trichonephila inaurata madagascariensis</name>
    <dbReference type="NCBI Taxonomy" id="2747483"/>
    <lineage>
        <taxon>Eukaryota</taxon>
        <taxon>Metazoa</taxon>
        <taxon>Ecdysozoa</taxon>
        <taxon>Arthropoda</taxon>
        <taxon>Chelicerata</taxon>
        <taxon>Arachnida</taxon>
        <taxon>Araneae</taxon>
        <taxon>Araneomorphae</taxon>
        <taxon>Entelegynae</taxon>
        <taxon>Araneoidea</taxon>
        <taxon>Nephilidae</taxon>
        <taxon>Trichonephila</taxon>
        <taxon>Trichonephila inaurata</taxon>
    </lineage>
</organism>
<feature type="compositionally biased region" description="Polar residues" evidence="1">
    <location>
        <begin position="11"/>
        <end position="31"/>
    </location>
</feature>
<evidence type="ECO:0000256" key="1">
    <source>
        <dbReference type="SAM" id="MobiDB-lite"/>
    </source>
</evidence>
<feature type="region of interest" description="Disordered" evidence="1">
    <location>
        <begin position="1"/>
        <end position="71"/>
    </location>
</feature>